<dbReference type="Proteomes" id="UP000001194">
    <property type="component" value="Unassembled WGS sequence"/>
</dbReference>
<evidence type="ECO:0000313" key="2">
    <source>
        <dbReference type="Proteomes" id="UP000001194"/>
    </source>
</evidence>
<organism evidence="2">
    <name type="scientific">Laccaria bicolor (strain S238N-H82 / ATCC MYA-4686)</name>
    <name type="common">Bicoloured deceiver</name>
    <name type="synonym">Laccaria laccata var. bicolor</name>
    <dbReference type="NCBI Taxonomy" id="486041"/>
    <lineage>
        <taxon>Eukaryota</taxon>
        <taxon>Fungi</taxon>
        <taxon>Dikarya</taxon>
        <taxon>Basidiomycota</taxon>
        <taxon>Agaricomycotina</taxon>
        <taxon>Agaricomycetes</taxon>
        <taxon>Agaricomycetidae</taxon>
        <taxon>Agaricales</taxon>
        <taxon>Agaricineae</taxon>
        <taxon>Hydnangiaceae</taxon>
        <taxon>Laccaria</taxon>
    </lineage>
</organism>
<dbReference type="STRING" id="486041.B0D157"/>
<proteinExistence type="predicted"/>
<evidence type="ECO:0000313" key="1">
    <source>
        <dbReference type="EMBL" id="EDR11575.1"/>
    </source>
</evidence>
<dbReference type="InParanoid" id="B0D157"/>
<sequence>MHLLFIFLALAVNAFPITEVLQERSSVDYFDPRERGGSLLDSSAGLGEPLNVIISGKSSPQILTPSGFLKYAQAVGFSDGCLGINTSGEQQANLGDGHGLVGTMALYRQSFGIPGLGSCLETFTGGSHFRVWKQDRPDANSGALFLAVSREENLAHKHTIAPNGYNIGRCVFLLQSSMKGFIIMSFNLKRYTTTIQDITNLLEPGSQGVNHGISQDGIVKLLTITIS</sequence>
<dbReference type="HOGENOM" id="CLU_061244_1_1_1"/>
<dbReference type="RefSeq" id="XP_001877472.1">
    <property type="nucleotide sequence ID" value="XM_001877437.1"/>
</dbReference>
<dbReference type="AlphaFoldDB" id="B0D157"/>
<dbReference type="OrthoDB" id="2310204at2759"/>
<accession>B0D157</accession>
<dbReference type="EMBL" id="DS547095">
    <property type="protein sequence ID" value="EDR11575.1"/>
    <property type="molecule type" value="Genomic_DNA"/>
</dbReference>
<protein>
    <submittedName>
        <fullName evidence="1">Predicted protein</fullName>
    </submittedName>
</protein>
<reference evidence="1 2" key="1">
    <citation type="journal article" date="2008" name="Nature">
        <title>The genome of Laccaria bicolor provides insights into mycorrhizal symbiosis.</title>
        <authorList>
            <person name="Martin F."/>
            <person name="Aerts A."/>
            <person name="Ahren D."/>
            <person name="Brun A."/>
            <person name="Danchin E.G.J."/>
            <person name="Duchaussoy F."/>
            <person name="Gibon J."/>
            <person name="Kohler A."/>
            <person name="Lindquist E."/>
            <person name="Pereda V."/>
            <person name="Salamov A."/>
            <person name="Shapiro H.J."/>
            <person name="Wuyts J."/>
            <person name="Blaudez D."/>
            <person name="Buee M."/>
            <person name="Brokstein P."/>
            <person name="Canbaeck B."/>
            <person name="Cohen D."/>
            <person name="Courty P.E."/>
            <person name="Coutinho P.M."/>
            <person name="Delaruelle C."/>
            <person name="Detter J.C."/>
            <person name="Deveau A."/>
            <person name="DiFazio S."/>
            <person name="Duplessis S."/>
            <person name="Fraissinet-Tachet L."/>
            <person name="Lucic E."/>
            <person name="Frey-Klett P."/>
            <person name="Fourrey C."/>
            <person name="Feussner I."/>
            <person name="Gay G."/>
            <person name="Grimwood J."/>
            <person name="Hoegger P.J."/>
            <person name="Jain P."/>
            <person name="Kilaru S."/>
            <person name="Labbe J."/>
            <person name="Lin Y.C."/>
            <person name="Legue V."/>
            <person name="Le Tacon F."/>
            <person name="Marmeisse R."/>
            <person name="Melayah D."/>
            <person name="Montanini B."/>
            <person name="Muratet M."/>
            <person name="Nehls U."/>
            <person name="Niculita-Hirzel H."/>
            <person name="Oudot-Le Secq M.P."/>
            <person name="Peter M."/>
            <person name="Quesneville H."/>
            <person name="Rajashekar B."/>
            <person name="Reich M."/>
            <person name="Rouhier N."/>
            <person name="Schmutz J."/>
            <person name="Yin T."/>
            <person name="Chalot M."/>
            <person name="Henrissat B."/>
            <person name="Kuees U."/>
            <person name="Lucas S."/>
            <person name="Van de Peer Y."/>
            <person name="Podila G.K."/>
            <person name="Polle A."/>
            <person name="Pukkila P.J."/>
            <person name="Richardson P.M."/>
            <person name="Rouze P."/>
            <person name="Sanders I.R."/>
            <person name="Stajich J.E."/>
            <person name="Tunlid A."/>
            <person name="Tuskan G."/>
            <person name="Grigoriev I.V."/>
        </authorList>
    </citation>
    <scope>NUCLEOTIDE SEQUENCE [LARGE SCALE GENOMIC DNA]</scope>
    <source>
        <strain evidence="2">S238N-H82 / ATCC MYA-4686</strain>
    </source>
</reference>
<gene>
    <name evidence="1" type="ORF">LACBIDRAFT_247023</name>
</gene>
<name>B0D157_LACBS</name>
<dbReference type="GeneID" id="6073134"/>
<keyword evidence="2" id="KW-1185">Reference proteome</keyword>
<dbReference type="KEGG" id="lbc:LACBIDRAFT_247023"/>